<dbReference type="Pfam" id="PF04168">
    <property type="entry name" value="Alpha-E"/>
    <property type="match status" value="1"/>
</dbReference>
<reference evidence="2 3" key="1">
    <citation type="submission" date="2018-10" db="EMBL/GenBank/DDBJ databases">
        <title>Genomic Encyclopedia of Type Strains, Phase IV (KMG-IV): sequencing the most valuable type-strain genomes for metagenomic binning, comparative biology and taxonomic classification.</title>
        <authorList>
            <person name="Goeker M."/>
        </authorList>
    </citation>
    <scope>NUCLEOTIDE SEQUENCE [LARGE SCALE GENOMIC DNA]</scope>
    <source>
        <strain evidence="2 3">DSM 23229</strain>
    </source>
</reference>
<keyword evidence="3" id="KW-1185">Reference proteome</keyword>
<feature type="domain" description="DUF403" evidence="1">
    <location>
        <begin position="1"/>
        <end position="311"/>
    </location>
</feature>
<dbReference type="Proteomes" id="UP000281975">
    <property type="component" value="Unassembled WGS sequence"/>
</dbReference>
<accession>A0A420WWW8</accession>
<dbReference type="RefSeq" id="WP_121172400.1">
    <property type="nucleotide sequence ID" value="NZ_RBIN01000004.1"/>
</dbReference>
<dbReference type="OrthoDB" id="9803532at2"/>
<sequence>MLSRTAANLYWLGRYMERADSLARLLDVSARLALLPRSAAREELTAILSVSGVSDAFWSMRSQLDANALLNFMIGDISNVSSIHNCLLTARQNAHAVRGHITSEMWEAVNTTWLELRDWTTPGVTLRTAPAFFDWMRQRTHIYRGALYGTALRDDGFRFMRLGGCLELADNTLRLLDTKYQMIDLADDVAIPDATVRAEYLWQAVLEALGAREAYTRAYSYLIEAGQVIELLILREDVPRSLRACLEELVELLDELESPGGRQAKRLAGELHARVRYGEIADIVSFGPHDWLTTTIDDVALLARHVQAAYLEVT</sequence>
<name>A0A420WWW8_9GAMM</name>
<comment type="caution">
    <text evidence="2">The sequence shown here is derived from an EMBL/GenBank/DDBJ whole genome shotgun (WGS) entry which is preliminary data.</text>
</comment>
<dbReference type="PANTHER" id="PTHR34595">
    <property type="entry name" value="BLR5612 PROTEIN"/>
    <property type="match status" value="1"/>
</dbReference>
<dbReference type="EMBL" id="RBIN01000004">
    <property type="protein sequence ID" value="RKR04216.1"/>
    <property type="molecule type" value="Genomic_DNA"/>
</dbReference>
<protein>
    <submittedName>
        <fullName evidence="2">Putative alpha-E superfamily protein</fullName>
    </submittedName>
</protein>
<proteinExistence type="predicted"/>
<dbReference type="InterPro" id="IPR051680">
    <property type="entry name" value="ATP-dep_Glu-Cys_Ligase-2"/>
</dbReference>
<organism evidence="2 3">
    <name type="scientific">Kushneria sinocarnis</name>
    <dbReference type="NCBI Taxonomy" id="595502"/>
    <lineage>
        <taxon>Bacteria</taxon>
        <taxon>Pseudomonadati</taxon>
        <taxon>Pseudomonadota</taxon>
        <taxon>Gammaproteobacteria</taxon>
        <taxon>Oceanospirillales</taxon>
        <taxon>Halomonadaceae</taxon>
        <taxon>Kushneria</taxon>
    </lineage>
</organism>
<evidence type="ECO:0000313" key="3">
    <source>
        <dbReference type="Proteomes" id="UP000281975"/>
    </source>
</evidence>
<gene>
    <name evidence="2" type="ORF">C7446_1418</name>
</gene>
<evidence type="ECO:0000259" key="1">
    <source>
        <dbReference type="Pfam" id="PF04168"/>
    </source>
</evidence>
<dbReference type="InterPro" id="IPR007296">
    <property type="entry name" value="DUF403"/>
</dbReference>
<dbReference type="AlphaFoldDB" id="A0A420WWW8"/>
<dbReference type="PANTHER" id="PTHR34595:SF7">
    <property type="entry name" value="SLL1039 PROTEIN"/>
    <property type="match status" value="1"/>
</dbReference>
<evidence type="ECO:0000313" key="2">
    <source>
        <dbReference type="EMBL" id="RKR04216.1"/>
    </source>
</evidence>